<gene>
    <name evidence="2" type="ORF">CT19425_90174</name>
</gene>
<evidence type="ECO:0000313" key="2">
    <source>
        <dbReference type="EMBL" id="SPK73070.1"/>
    </source>
</evidence>
<dbReference type="EMBL" id="LT991976">
    <property type="protein sequence ID" value="SPK73070.1"/>
    <property type="molecule type" value="Genomic_DNA"/>
</dbReference>
<evidence type="ECO:0000259" key="1">
    <source>
        <dbReference type="PROSITE" id="PS50943"/>
    </source>
</evidence>
<dbReference type="Gene3D" id="1.10.260.40">
    <property type="entry name" value="lambda repressor-like DNA-binding domains"/>
    <property type="match status" value="1"/>
</dbReference>
<dbReference type="GO" id="GO:0003677">
    <property type="term" value="F:DNA binding"/>
    <property type="evidence" value="ECO:0007669"/>
    <property type="project" value="UniProtKB-KW"/>
</dbReference>
<dbReference type="PROSITE" id="PS50943">
    <property type="entry name" value="HTH_CROC1"/>
    <property type="match status" value="1"/>
</dbReference>
<keyword evidence="2" id="KW-0238">DNA-binding</keyword>
<feature type="domain" description="HTH cro/C1-type" evidence="1">
    <location>
        <begin position="12"/>
        <end position="54"/>
    </location>
</feature>
<dbReference type="AlphaFoldDB" id="A0A375IG78"/>
<evidence type="ECO:0000313" key="3">
    <source>
        <dbReference type="Proteomes" id="UP000255505"/>
    </source>
</evidence>
<accession>A0A375IG78</accession>
<dbReference type="Proteomes" id="UP000255505">
    <property type="component" value="Chromosome I"/>
</dbReference>
<dbReference type="SMART" id="SM00530">
    <property type="entry name" value="HTH_XRE"/>
    <property type="match status" value="1"/>
</dbReference>
<dbReference type="SUPFAM" id="SSF47413">
    <property type="entry name" value="lambda repressor-like DNA-binding domains"/>
    <property type="match status" value="1"/>
</dbReference>
<name>A0A375IG78_9BURK</name>
<protein>
    <submittedName>
        <fullName evidence="2">Phage DNA-binding protein</fullName>
    </submittedName>
</protein>
<proteinExistence type="predicted"/>
<dbReference type="RefSeq" id="WP_115662703.1">
    <property type="nucleotide sequence ID" value="NZ_LT991976.1"/>
</dbReference>
<organism evidence="2 3">
    <name type="scientific">Cupriavidus taiwanensis</name>
    <dbReference type="NCBI Taxonomy" id="164546"/>
    <lineage>
        <taxon>Bacteria</taxon>
        <taxon>Pseudomonadati</taxon>
        <taxon>Pseudomonadota</taxon>
        <taxon>Betaproteobacteria</taxon>
        <taxon>Burkholderiales</taxon>
        <taxon>Burkholderiaceae</taxon>
        <taxon>Cupriavidus</taxon>
    </lineage>
</organism>
<reference evidence="2 3" key="1">
    <citation type="submission" date="2018-01" db="EMBL/GenBank/DDBJ databases">
        <authorList>
            <person name="Gaut B.S."/>
            <person name="Morton B.R."/>
            <person name="Clegg M.T."/>
            <person name="Duvall M.R."/>
        </authorList>
    </citation>
    <scope>NUCLEOTIDE SEQUENCE [LARGE SCALE GENOMIC DNA]</scope>
    <source>
        <strain evidence="2">Cupriavidus taiwanensis LMG 19425</strain>
    </source>
</reference>
<sequence length="143" mass="15515">MNVEDEVFGQRLEEERARLKLSKAAMAQAGDVSAGAYSNYLRGTRVPDLAALAAWSSAGVDVLYVVVGRRMPDLLTPEEEVVLGGYRKLDTRGRAGVLALIGGMLDQSSANVRIKGEVGQYVEGDLTVTQPFTINMGRKKKKE</sequence>
<dbReference type="InterPro" id="IPR001387">
    <property type="entry name" value="Cro/C1-type_HTH"/>
</dbReference>
<dbReference type="InterPro" id="IPR010982">
    <property type="entry name" value="Lambda_DNA-bd_dom_sf"/>
</dbReference>
<dbReference type="Pfam" id="PF13560">
    <property type="entry name" value="HTH_31"/>
    <property type="match status" value="1"/>
</dbReference>